<comment type="caution">
    <text evidence="2">The sequence shown here is derived from an EMBL/GenBank/DDBJ whole genome shotgun (WGS) entry which is preliminary data.</text>
</comment>
<feature type="compositionally biased region" description="Basic and acidic residues" evidence="1">
    <location>
        <begin position="350"/>
        <end position="359"/>
    </location>
</feature>
<gene>
    <name evidence="2" type="ORF">CTEN210_17084</name>
</gene>
<dbReference type="EMBL" id="BLLK01000069">
    <property type="protein sequence ID" value="GFH60608.1"/>
    <property type="molecule type" value="Genomic_DNA"/>
</dbReference>
<feature type="region of interest" description="Disordered" evidence="1">
    <location>
        <begin position="293"/>
        <end position="469"/>
    </location>
</feature>
<feature type="compositionally biased region" description="Basic and acidic residues" evidence="1">
    <location>
        <begin position="537"/>
        <end position="549"/>
    </location>
</feature>
<sequence length="568" mass="63069">MKGLKHTIELKINSIEGIQVLDHKRDVSSNSLRKLNKISAIISMSRNKRTQTVGASMPLLPAVGVDSRCNDNSFRYKAIWDEKDVTSQTMKIETNLHPIKSSGESRRGRSRSRTRAAVHNPDQKYESKSFHLTVGLKRGEEFIIFASSAMKIDGPIQNVQIRLPLKPTRPTTQDNMNENTWYQQPLFFKQDSARKFGIAHDAYIGATISVNNATTFYQLQLQNMSQKVIDQDATAGQMNTKQNNEHTGPMPPQRMAERVVSDPVFQEQNKMDPRQNGTQHMNTQINMQMANANQHAGNHGQQPSGPHNSNFGGPHFRTPSGNHLHEGSPRLLAGRPSNEIHRHRSHGSHSHGETHRSDGSKMNFIHRPPSYGSYGDSHRSGGNGIPMKMMQRVGSRPPPPPGYNSRQVMPSQEQRDDEVSGQRGRSRQTHRGGRRNPRDRSLEPSRRSRSRGPERSSREPKLKAASKPTTAEAFGNLFHALDAVAKDIRGDSSGSHSTSSSPSGSSGSGSGSGSGEDEDDYSSSTESSAPPIPKMLRTKDKSLSVRDDLTENSYALSLAERRGRRMRV</sequence>
<feature type="region of interest" description="Disordered" evidence="1">
    <location>
        <begin position="488"/>
        <end position="568"/>
    </location>
</feature>
<protein>
    <submittedName>
        <fullName evidence="2">Uncharacterized protein</fullName>
    </submittedName>
</protein>
<feature type="compositionally biased region" description="Basic and acidic residues" evidence="1">
    <location>
        <begin position="436"/>
        <end position="462"/>
    </location>
</feature>
<evidence type="ECO:0000256" key="1">
    <source>
        <dbReference type="SAM" id="MobiDB-lite"/>
    </source>
</evidence>
<evidence type="ECO:0000313" key="3">
    <source>
        <dbReference type="Proteomes" id="UP001054902"/>
    </source>
</evidence>
<accession>A0AAD3DA38</accession>
<proteinExistence type="predicted"/>
<dbReference type="AlphaFoldDB" id="A0AAD3DA38"/>
<feature type="region of interest" description="Disordered" evidence="1">
    <location>
        <begin position="96"/>
        <end position="122"/>
    </location>
</feature>
<evidence type="ECO:0000313" key="2">
    <source>
        <dbReference type="EMBL" id="GFH60608.1"/>
    </source>
</evidence>
<feature type="compositionally biased region" description="Basic residues" evidence="1">
    <location>
        <begin position="424"/>
        <end position="435"/>
    </location>
</feature>
<name>A0AAD3DA38_9STRA</name>
<feature type="compositionally biased region" description="Polar residues" evidence="1">
    <location>
        <begin position="293"/>
        <end position="311"/>
    </location>
</feature>
<keyword evidence="3" id="KW-1185">Reference proteome</keyword>
<dbReference type="Proteomes" id="UP001054902">
    <property type="component" value="Unassembled WGS sequence"/>
</dbReference>
<reference evidence="2 3" key="1">
    <citation type="journal article" date="2021" name="Sci. Rep.">
        <title>The genome of the diatom Chaetoceros tenuissimus carries an ancient integrated fragment of an extant virus.</title>
        <authorList>
            <person name="Hongo Y."/>
            <person name="Kimura K."/>
            <person name="Takaki Y."/>
            <person name="Yoshida Y."/>
            <person name="Baba S."/>
            <person name="Kobayashi G."/>
            <person name="Nagasaki K."/>
            <person name="Hano T."/>
            <person name="Tomaru Y."/>
        </authorList>
    </citation>
    <scope>NUCLEOTIDE SEQUENCE [LARGE SCALE GENOMIC DNA]</scope>
    <source>
        <strain evidence="2 3">NIES-3715</strain>
    </source>
</reference>
<organism evidence="2 3">
    <name type="scientific">Chaetoceros tenuissimus</name>
    <dbReference type="NCBI Taxonomy" id="426638"/>
    <lineage>
        <taxon>Eukaryota</taxon>
        <taxon>Sar</taxon>
        <taxon>Stramenopiles</taxon>
        <taxon>Ochrophyta</taxon>
        <taxon>Bacillariophyta</taxon>
        <taxon>Coscinodiscophyceae</taxon>
        <taxon>Chaetocerotophycidae</taxon>
        <taxon>Chaetocerotales</taxon>
        <taxon>Chaetocerotaceae</taxon>
        <taxon>Chaetoceros</taxon>
    </lineage>
</organism>
<feature type="compositionally biased region" description="Low complexity" evidence="1">
    <location>
        <begin position="491"/>
        <end position="505"/>
    </location>
</feature>